<keyword evidence="2" id="KW-0547">Nucleotide-binding</keyword>
<sequence length="577" mass="64111">MFAVDHIFKQAVVCLRRCQCSPFQIGYQQIKHVVPVRFQSDFPVITVPKFMQQNLEKRKRKEEKKHAIKRLEAIRTESRKGNKEVCVVRCKDPHLNHYLGQSYPRATGVQLASRGWHHTRSRGDHFTVCARTDLDSDSALDSSDQRYTTVSSFAELGLNADIVANLRKIDIVTPTEIQRRAIPRLLSGSDTLVAAETGCGKTVAAAAPMLHRLLAETPPAAAGPRADTNRPRALIVTPGRELAVQIRDVLMAMTADLPLHVRMLLGGRTKRKMERPTVLPMDVLVASFGALSKLHSVGILDLSRVSQVILDEADTLLDDSFREDVRRLLSRLPLSALSGDLQRPGDGGGPTTALTLLAATLPRNLDSLLEGLVTGQVSRVTSARLHHLLPHVQQSFLRLGSAQRAEALVRLCREATERREPVIVFSNNAPTCDWVSLHLNESGVDCLNVSGRLHYKLRQGRWAAFLAGEPAVLSCTDLVSRGLDSCRVEHVINFDFPWNTSDYIHRAGRVGRAGSERAGTVTSFVSRPLDVAIAQRIERAARTGEPLWNVDANIKDIIAKRMMRKEATSQQQRRRRS</sequence>
<evidence type="ECO:0000313" key="10">
    <source>
        <dbReference type="EMBL" id="KAF0306523.1"/>
    </source>
</evidence>
<evidence type="ECO:0000259" key="8">
    <source>
        <dbReference type="PROSITE" id="PS51194"/>
    </source>
</evidence>
<dbReference type="Gene3D" id="3.40.50.300">
    <property type="entry name" value="P-loop containing nucleotide triphosphate hydrolases"/>
    <property type="match status" value="2"/>
</dbReference>
<dbReference type="InterPro" id="IPR027417">
    <property type="entry name" value="P-loop_NTPase"/>
</dbReference>
<dbReference type="PROSITE" id="PS51195">
    <property type="entry name" value="Q_MOTIF"/>
    <property type="match status" value="1"/>
</dbReference>
<keyword evidence="4 10" id="KW-0347">Helicase</keyword>
<keyword evidence="5" id="KW-0067">ATP-binding</keyword>
<evidence type="ECO:0000256" key="5">
    <source>
        <dbReference type="ARBA" id="ARBA00022840"/>
    </source>
</evidence>
<dbReference type="GO" id="GO:0005524">
    <property type="term" value="F:ATP binding"/>
    <property type="evidence" value="ECO:0007669"/>
    <property type="project" value="UniProtKB-KW"/>
</dbReference>
<feature type="domain" description="DEAD-box RNA helicase Q" evidence="9">
    <location>
        <begin position="151"/>
        <end position="179"/>
    </location>
</feature>
<proteinExistence type="predicted"/>
<dbReference type="GO" id="GO:0016787">
    <property type="term" value="F:hydrolase activity"/>
    <property type="evidence" value="ECO:0007669"/>
    <property type="project" value="UniProtKB-KW"/>
</dbReference>
<name>A0A6A4WK85_AMPAM</name>
<reference evidence="10 11" key="1">
    <citation type="submission" date="2019-07" db="EMBL/GenBank/DDBJ databases">
        <title>Draft genome assembly of a fouling barnacle, Amphibalanus amphitrite (Darwin, 1854): The first reference genome for Thecostraca.</title>
        <authorList>
            <person name="Kim W."/>
        </authorList>
    </citation>
    <scope>NUCLEOTIDE SEQUENCE [LARGE SCALE GENOMIC DNA]</scope>
    <source>
        <strain evidence="10">SNU_AA5</strain>
        <tissue evidence="10">Soma without cirri and trophi</tissue>
    </source>
</reference>
<organism evidence="10 11">
    <name type="scientific">Amphibalanus amphitrite</name>
    <name type="common">Striped barnacle</name>
    <name type="synonym">Balanus amphitrite</name>
    <dbReference type="NCBI Taxonomy" id="1232801"/>
    <lineage>
        <taxon>Eukaryota</taxon>
        <taxon>Metazoa</taxon>
        <taxon>Ecdysozoa</taxon>
        <taxon>Arthropoda</taxon>
        <taxon>Crustacea</taxon>
        <taxon>Multicrustacea</taxon>
        <taxon>Cirripedia</taxon>
        <taxon>Thoracica</taxon>
        <taxon>Thoracicalcarea</taxon>
        <taxon>Balanomorpha</taxon>
        <taxon>Balanoidea</taxon>
        <taxon>Balanidae</taxon>
        <taxon>Amphibalaninae</taxon>
        <taxon>Amphibalanus</taxon>
    </lineage>
</organism>
<dbReference type="Proteomes" id="UP000440578">
    <property type="component" value="Unassembled WGS sequence"/>
</dbReference>
<dbReference type="SMART" id="SM00490">
    <property type="entry name" value="HELICc"/>
    <property type="match status" value="1"/>
</dbReference>
<dbReference type="EC" id="3.6.4.13" evidence="1"/>
<dbReference type="InterPro" id="IPR011545">
    <property type="entry name" value="DEAD/DEAH_box_helicase_dom"/>
</dbReference>
<dbReference type="PROSITE" id="PS51194">
    <property type="entry name" value="HELICASE_CTER"/>
    <property type="match status" value="1"/>
</dbReference>
<accession>A0A6A4WK85</accession>
<dbReference type="InterPro" id="IPR014014">
    <property type="entry name" value="RNA_helicase_DEAD_Q_motif"/>
</dbReference>
<evidence type="ECO:0000259" key="7">
    <source>
        <dbReference type="PROSITE" id="PS51192"/>
    </source>
</evidence>
<dbReference type="SMART" id="SM00487">
    <property type="entry name" value="DEXDc"/>
    <property type="match status" value="1"/>
</dbReference>
<dbReference type="GO" id="GO:0003676">
    <property type="term" value="F:nucleic acid binding"/>
    <property type="evidence" value="ECO:0007669"/>
    <property type="project" value="InterPro"/>
</dbReference>
<dbReference type="PROSITE" id="PS51192">
    <property type="entry name" value="HELICASE_ATP_BIND_1"/>
    <property type="match status" value="1"/>
</dbReference>
<gene>
    <name evidence="10" type="primary">Ddx28_1</name>
    <name evidence="10" type="ORF">FJT64_022009</name>
</gene>
<dbReference type="CDD" id="cd18787">
    <property type="entry name" value="SF2_C_DEAD"/>
    <property type="match status" value="1"/>
</dbReference>
<dbReference type="InterPro" id="IPR001650">
    <property type="entry name" value="Helicase_C-like"/>
</dbReference>
<dbReference type="PANTHER" id="PTHR47959:SF1">
    <property type="entry name" value="ATP-DEPENDENT RNA HELICASE DBPA"/>
    <property type="match status" value="1"/>
</dbReference>
<evidence type="ECO:0000256" key="4">
    <source>
        <dbReference type="ARBA" id="ARBA00022806"/>
    </source>
</evidence>
<evidence type="ECO:0000259" key="9">
    <source>
        <dbReference type="PROSITE" id="PS51195"/>
    </source>
</evidence>
<evidence type="ECO:0000313" key="11">
    <source>
        <dbReference type="Proteomes" id="UP000440578"/>
    </source>
</evidence>
<evidence type="ECO:0000256" key="6">
    <source>
        <dbReference type="PROSITE-ProRule" id="PRU00552"/>
    </source>
</evidence>
<evidence type="ECO:0000256" key="1">
    <source>
        <dbReference type="ARBA" id="ARBA00012552"/>
    </source>
</evidence>
<dbReference type="InterPro" id="IPR014001">
    <property type="entry name" value="Helicase_ATP-bd"/>
</dbReference>
<dbReference type="Pfam" id="PF00271">
    <property type="entry name" value="Helicase_C"/>
    <property type="match status" value="1"/>
</dbReference>
<comment type="caution">
    <text evidence="10">The sequence shown here is derived from an EMBL/GenBank/DDBJ whole genome shotgun (WGS) entry which is preliminary data.</text>
</comment>
<dbReference type="SUPFAM" id="SSF52540">
    <property type="entry name" value="P-loop containing nucleoside triphosphate hydrolases"/>
    <property type="match status" value="1"/>
</dbReference>
<evidence type="ECO:0000256" key="2">
    <source>
        <dbReference type="ARBA" id="ARBA00022741"/>
    </source>
</evidence>
<dbReference type="PANTHER" id="PTHR47959">
    <property type="entry name" value="ATP-DEPENDENT RNA HELICASE RHLE-RELATED"/>
    <property type="match status" value="1"/>
</dbReference>
<dbReference type="EMBL" id="VIIS01000662">
    <property type="protein sequence ID" value="KAF0306523.1"/>
    <property type="molecule type" value="Genomic_DNA"/>
</dbReference>
<feature type="domain" description="Helicase ATP-binding" evidence="7">
    <location>
        <begin position="182"/>
        <end position="379"/>
    </location>
</feature>
<dbReference type="Pfam" id="PF00270">
    <property type="entry name" value="DEAD"/>
    <property type="match status" value="1"/>
</dbReference>
<keyword evidence="3" id="KW-0378">Hydrolase</keyword>
<dbReference type="OrthoDB" id="10256233at2759"/>
<dbReference type="InterPro" id="IPR050079">
    <property type="entry name" value="DEAD_box_RNA_helicase"/>
</dbReference>
<protein>
    <recommendedName>
        <fullName evidence="1">RNA helicase</fullName>
        <ecNumber evidence="1">3.6.4.13</ecNumber>
    </recommendedName>
</protein>
<dbReference type="GO" id="GO:0005829">
    <property type="term" value="C:cytosol"/>
    <property type="evidence" value="ECO:0007669"/>
    <property type="project" value="TreeGrafter"/>
</dbReference>
<dbReference type="AlphaFoldDB" id="A0A6A4WK85"/>
<feature type="short sequence motif" description="Q motif" evidence="6">
    <location>
        <begin position="151"/>
        <end position="179"/>
    </location>
</feature>
<feature type="domain" description="Helicase C-terminal" evidence="8">
    <location>
        <begin position="407"/>
        <end position="558"/>
    </location>
</feature>
<dbReference type="GO" id="GO:0003724">
    <property type="term" value="F:RNA helicase activity"/>
    <property type="evidence" value="ECO:0007669"/>
    <property type="project" value="UniProtKB-EC"/>
</dbReference>
<keyword evidence="11" id="KW-1185">Reference proteome</keyword>
<evidence type="ECO:0000256" key="3">
    <source>
        <dbReference type="ARBA" id="ARBA00022801"/>
    </source>
</evidence>